<dbReference type="PANTHER" id="PTHR42951">
    <property type="entry name" value="METALLO-BETA-LACTAMASE DOMAIN-CONTAINING"/>
    <property type="match status" value="1"/>
</dbReference>
<dbReference type="InterPro" id="IPR050855">
    <property type="entry name" value="NDM-1-like"/>
</dbReference>
<reference evidence="2 3" key="1">
    <citation type="journal article" date="2011" name="J. Bacteriol.">
        <title>Complete genome sequence of Burkholderia gladioli BSR3.</title>
        <authorList>
            <person name="Seo Y.S."/>
            <person name="Lim J."/>
            <person name="Choi B.S."/>
            <person name="Kim H."/>
            <person name="Goo E."/>
            <person name="Lee B."/>
            <person name="Lim J.S."/>
            <person name="Choi I.Y."/>
            <person name="Moon J.S."/>
            <person name="Kim J."/>
            <person name="Hwang I."/>
        </authorList>
    </citation>
    <scope>NUCLEOTIDE SEQUENCE [LARGE SCALE GENOMIC DNA]</scope>
    <source>
        <strain evidence="3">BSR3</strain>
    </source>
</reference>
<dbReference type="InterPro" id="IPR036866">
    <property type="entry name" value="RibonucZ/Hydroxyglut_hydro"/>
</dbReference>
<dbReference type="HOGENOM" id="CLU_054962_2_0_4"/>
<evidence type="ECO:0000313" key="3">
    <source>
        <dbReference type="Proteomes" id="UP000008316"/>
    </source>
</evidence>
<dbReference type="PANTHER" id="PTHR42951:SF14">
    <property type="entry name" value="METALLO-BETA-LACTAMASE SUPERFAMILY PROTEIN"/>
    <property type="match status" value="1"/>
</dbReference>
<accession>F2LRW4</accession>
<dbReference type="Proteomes" id="UP000008316">
    <property type="component" value="Plasmid bgla_1p"/>
</dbReference>
<dbReference type="EMBL" id="CP002601">
    <property type="protein sequence ID" value="AEA65419.1"/>
    <property type="molecule type" value="Genomic_DNA"/>
</dbReference>
<proteinExistence type="predicted"/>
<dbReference type="SMART" id="SM00849">
    <property type="entry name" value="Lactamase_B"/>
    <property type="match status" value="1"/>
</dbReference>
<sequence>MTSSLQTKVFISSDQHNGFGVSSTIVYGPTEALLVDSQFSLSNAHRLVAEILELDRDLTQIFITHMHPDHYLGLEVVKAAFPGARVMAYKDAAAEVNDAFGFKIQHWRDTVLGRNGATTTVPVERIDETHLSVDGEPIEILGLMRGDSAYAAALWIPTIKTLVAADTVFSDAHVWVADARTPEERQDWFDTLDRLEALGATTIIPGHAPNTRPYDPDGIGFTRRYLKDFISELERCADAADLVARMDRRYPDLPVRICLEYSARILKDHYRWDGDWPESLRDRDAVI</sequence>
<keyword evidence="3" id="KW-1185">Reference proteome</keyword>
<dbReference type="CDD" id="cd07739">
    <property type="entry name" value="metallo-hydrolase-like_MBL-fold"/>
    <property type="match status" value="1"/>
</dbReference>
<geneLocation type="plasmid" evidence="2 3">
    <name>bgla_1p</name>
</geneLocation>
<dbReference type="AlphaFoldDB" id="F2LRW4"/>
<evidence type="ECO:0000259" key="1">
    <source>
        <dbReference type="SMART" id="SM00849"/>
    </source>
</evidence>
<dbReference type="KEGG" id="bgd:bgla_1p0150"/>
<dbReference type="SUPFAM" id="SSF56281">
    <property type="entry name" value="Metallo-hydrolase/oxidoreductase"/>
    <property type="match status" value="1"/>
</dbReference>
<keyword evidence="2" id="KW-0614">Plasmid</keyword>
<dbReference type="Gene3D" id="3.60.15.10">
    <property type="entry name" value="Ribonuclease Z/Hydroxyacylglutathione hydrolase-like"/>
    <property type="match status" value="1"/>
</dbReference>
<feature type="domain" description="Metallo-beta-lactamase" evidence="1">
    <location>
        <begin position="20"/>
        <end position="207"/>
    </location>
</feature>
<name>F2LRW4_BURGS</name>
<protein>
    <submittedName>
        <fullName evidence="2">Metallo-beta-lactamase superfamily protein</fullName>
    </submittedName>
</protein>
<gene>
    <name evidence="2" type="ordered locus">bgla_1p0150</name>
</gene>
<organism evidence="2 3">
    <name type="scientific">Burkholderia gladioli (strain BSR3)</name>
    <dbReference type="NCBI Taxonomy" id="999541"/>
    <lineage>
        <taxon>Bacteria</taxon>
        <taxon>Pseudomonadati</taxon>
        <taxon>Pseudomonadota</taxon>
        <taxon>Betaproteobacteria</taxon>
        <taxon>Burkholderiales</taxon>
        <taxon>Burkholderiaceae</taxon>
        <taxon>Burkholderia</taxon>
    </lineage>
</organism>
<dbReference type="RefSeq" id="WP_013699806.1">
    <property type="nucleotide sequence ID" value="NC_015382.1"/>
</dbReference>
<dbReference type="Pfam" id="PF00753">
    <property type="entry name" value="Lactamase_B"/>
    <property type="match status" value="1"/>
</dbReference>
<dbReference type="InterPro" id="IPR001279">
    <property type="entry name" value="Metallo-B-lactamas"/>
</dbReference>
<evidence type="ECO:0000313" key="2">
    <source>
        <dbReference type="EMBL" id="AEA65419.1"/>
    </source>
</evidence>